<reference evidence="1 2" key="1">
    <citation type="submission" date="2019-09" db="EMBL/GenBank/DDBJ databases">
        <authorList>
            <person name="Chandra G."/>
            <person name="Truman W A."/>
        </authorList>
    </citation>
    <scope>NUCLEOTIDE SEQUENCE [LARGE SCALE GENOMIC DNA]</scope>
    <source>
        <strain evidence="1">PS710</strain>
    </source>
</reference>
<evidence type="ECO:0000313" key="1">
    <source>
        <dbReference type="EMBL" id="VVO43901.1"/>
    </source>
</evidence>
<dbReference type="Proteomes" id="UP000381093">
    <property type="component" value="Unassembled WGS sequence"/>
</dbReference>
<proteinExistence type="predicted"/>
<protein>
    <submittedName>
        <fullName evidence="1">Uncharacterized protein</fullName>
    </submittedName>
</protein>
<organism evidence="1 2">
    <name type="scientific">Pseudomonas fluorescens</name>
    <dbReference type="NCBI Taxonomy" id="294"/>
    <lineage>
        <taxon>Bacteria</taxon>
        <taxon>Pseudomonadati</taxon>
        <taxon>Pseudomonadota</taxon>
        <taxon>Gammaproteobacteria</taxon>
        <taxon>Pseudomonadales</taxon>
        <taxon>Pseudomonadaceae</taxon>
        <taxon>Pseudomonas</taxon>
    </lineage>
</organism>
<evidence type="ECO:0000313" key="2">
    <source>
        <dbReference type="Proteomes" id="UP000381093"/>
    </source>
</evidence>
<dbReference type="EMBL" id="CABVHW010000048">
    <property type="protein sequence ID" value="VVO43901.1"/>
    <property type="molecule type" value="Genomic_DNA"/>
</dbReference>
<dbReference type="RefSeq" id="WP_224794361.1">
    <property type="nucleotide sequence ID" value="NZ_CABVHW010000048.1"/>
</dbReference>
<dbReference type="AlphaFoldDB" id="A0A5E7FW46"/>
<sequence length="132" mass="14827">MLLARIAYQHGDRPGGMRYLADLDQLGRIAGSTRILCSTWLERARVATLEKRLDTADHAMRSAEQLSDWDQPGVVMTANDVDTPFIARQRLAAWVMWVPTQSSSEGVSKLKDSGVSVRRKSSIRWTTRKPPC</sequence>
<accession>A0A5E7FW46</accession>
<name>A0A5E7FW46_PSEFL</name>
<gene>
    <name evidence="1" type="ORF">PS710_06303</name>
</gene>